<evidence type="ECO:0000259" key="2">
    <source>
        <dbReference type="PROSITE" id="PS50125"/>
    </source>
</evidence>
<dbReference type="GO" id="GO:0006171">
    <property type="term" value="P:cAMP biosynthetic process"/>
    <property type="evidence" value="ECO:0007669"/>
    <property type="project" value="TreeGrafter"/>
</dbReference>
<gene>
    <name evidence="3" type="ORF">SAMN06265370_1435</name>
</gene>
<dbReference type="InterPro" id="IPR050697">
    <property type="entry name" value="Adenylyl/Guanylyl_Cyclase_3/4"/>
</dbReference>
<reference evidence="3 4" key="1">
    <citation type="submission" date="2017-06" db="EMBL/GenBank/DDBJ databases">
        <authorList>
            <person name="Kim H.J."/>
            <person name="Triplett B.A."/>
        </authorList>
    </citation>
    <scope>NUCLEOTIDE SEQUENCE [LARGE SCALE GENOMIC DNA]</scope>
    <source>
        <strain evidence="3 4">DSM 29052</strain>
    </source>
</reference>
<dbReference type="PROSITE" id="PS50125">
    <property type="entry name" value="GUANYLATE_CYCLASE_2"/>
    <property type="match status" value="1"/>
</dbReference>
<evidence type="ECO:0000313" key="3">
    <source>
        <dbReference type="EMBL" id="SNR87064.1"/>
    </source>
</evidence>
<feature type="transmembrane region" description="Helical" evidence="1">
    <location>
        <begin position="259"/>
        <end position="281"/>
    </location>
</feature>
<dbReference type="GO" id="GO:0035556">
    <property type="term" value="P:intracellular signal transduction"/>
    <property type="evidence" value="ECO:0007669"/>
    <property type="project" value="InterPro"/>
</dbReference>
<evidence type="ECO:0000313" key="4">
    <source>
        <dbReference type="Proteomes" id="UP000198417"/>
    </source>
</evidence>
<dbReference type="SMART" id="SM01080">
    <property type="entry name" value="CHASE2"/>
    <property type="match status" value="1"/>
</dbReference>
<accession>A0A238ZWB8</accession>
<keyword evidence="1" id="KW-1133">Transmembrane helix</keyword>
<dbReference type="EMBL" id="FZNN01000043">
    <property type="protein sequence ID" value="SNR87064.1"/>
    <property type="molecule type" value="Genomic_DNA"/>
</dbReference>
<dbReference type="AlphaFoldDB" id="A0A238ZWB8"/>
<dbReference type="SMART" id="SM00044">
    <property type="entry name" value="CYCc"/>
    <property type="match status" value="1"/>
</dbReference>
<keyword evidence="1" id="KW-0812">Transmembrane</keyword>
<evidence type="ECO:0000256" key="1">
    <source>
        <dbReference type="SAM" id="Phobius"/>
    </source>
</evidence>
<dbReference type="PANTHER" id="PTHR43081:SF1">
    <property type="entry name" value="ADENYLATE CYCLASE, TERMINAL-DIFFERENTIATION SPECIFIC"/>
    <property type="match status" value="1"/>
</dbReference>
<dbReference type="InterPro" id="IPR029787">
    <property type="entry name" value="Nucleotide_cyclase"/>
</dbReference>
<dbReference type="PANTHER" id="PTHR43081">
    <property type="entry name" value="ADENYLATE CYCLASE, TERMINAL-DIFFERENTIATION SPECIFIC-RELATED"/>
    <property type="match status" value="1"/>
</dbReference>
<dbReference type="GO" id="GO:0004016">
    <property type="term" value="F:adenylate cyclase activity"/>
    <property type="evidence" value="ECO:0007669"/>
    <property type="project" value="UniProtKB-ARBA"/>
</dbReference>
<organism evidence="3 4">
    <name type="scientific">Puniceibacterium sediminis</name>
    <dbReference type="NCBI Taxonomy" id="1608407"/>
    <lineage>
        <taxon>Bacteria</taxon>
        <taxon>Pseudomonadati</taxon>
        <taxon>Pseudomonadota</taxon>
        <taxon>Alphaproteobacteria</taxon>
        <taxon>Rhodobacterales</taxon>
        <taxon>Paracoccaceae</taxon>
        <taxon>Puniceibacterium</taxon>
    </lineage>
</organism>
<dbReference type="Pfam" id="PF05226">
    <property type="entry name" value="CHASE2"/>
    <property type="match status" value="1"/>
</dbReference>
<dbReference type="InterPro" id="IPR001054">
    <property type="entry name" value="A/G_cyclase"/>
</dbReference>
<sequence>MSAGALAVLISLLGLLKGADEALYDQMVTRLVPPPEAPGAILVAIDEPSLAEFGPWPWPRAAHGALVESLRAAGAGSIAFDVLFADPGDLADDGAFIAAAGPDVVLARDVEIIETPQGRIRTEVMPLPELIAFGARTGSVAMPIDFDGAMRRMPAQGGFTPEIAQRDAAPDGARIAWAGPPGSYPRVSYYQAVDAKASLPPGFFEGADVIVGFALRAVTELDGGVPDHFRTPWTPRGFGMMPGIEVHANALDTLRLERWIIPLGHWFVVLAAGGIAFLTAWATSGRSAALAVCITLVAALTPVATSAAALTSGVWLPPATWFAGAIFGGIGQTLRDYAHERRLRATVTTAFGRYLSPALVERLAQDPSALKLGGEKRHITVMFCDLRGFTAISEAMKDDPEGLTRLVNRLLTPIADAILEHDGTIDKFIGDCVMGIWNAPLDIDNHAQKAIDAAVQIVADIDRLSETIMAERKAAGLTDLGVACGVGINSGPCVVGNMGTSDRFDYTAIGDPVNLSARLEARTKYYGLRILIGEDTARDTNAHGLIQVDRVAVKGRATPVDIYTPVCALTDDATVDLAARQSCAFGKYRSRDWAASAALWGELAQDAPIAAHYSKVMIVRSNNFAAHNPCEDWDGTWQFDEK</sequence>
<feature type="transmembrane region" description="Helical" evidence="1">
    <location>
        <begin position="288"/>
        <end position="309"/>
    </location>
</feature>
<dbReference type="CDD" id="cd07302">
    <property type="entry name" value="CHD"/>
    <property type="match status" value="1"/>
</dbReference>
<dbReference type="Gene3D" id="3.30.70.1230">
    <property type="entry name" value="Nucleotide cyclase"/>
    <property type="match status" value="1"/>
</dbReference>
<dbReference type="InterPro" id="IPR007890">
    <property type="entry name" value="CHASE2"/>
</dbReference>
<name>A0A238ZWB8_9RHOB</name>
<dbReference type="Pfam" id="PF00211">
    <property type="entry name" value="Guanylate_cyc"/>
    <property type="match status" value="1"/>
</dbReference>
<dbReference type="SUPFAM" id="SSF55073">
    <property type="entry name" value="Nucleotide cyclase"/>
    <property type="match status" value="1"/>
</dbReference>
<protein>
    <submittedName>
        <fullName evidence="3">Adenylate cyclase</fullName>
    </submittedName>
</protein>
<dbReference type="Proteomes" id="UP000198417">
    <property type="component" value="Unassembled WGS sequence"/>
</dbReference>
<keyword evidence="1" id="KW-0472">Membrane</keyword>
<proteinExistence type="predicted"/>
<feature type="domain" description="Guanylate cyclase" evidence="2">
    <location>
        <begin position="380"/>
        <end position="520"/>
    </location>
</feature>
<keyword evidence="4" id="KW-1185">Reference proteome</keyword>